<proteinExistence type="predicted"/>
<feature type="region of interest" description="Disordered" evidence="1">
    <location>
        <begin position="53"/>
        <end position="86"/>
    </location>
</feature>
<evidence type="ECO:0000313" key="3">
    <source>
        <dbReference type="Proteomes" id="UP000038010"/>
    </source>
</evidence>
<dbReference type="RefSeq" id="XP_018001283.1">
    <property type="nucleotide sequence ID" value="XM_018148452.1"/>
</dbReference>
<keyword evidence="3" id="KW-1185">Reference proteome</keyword>
<dbReference type="EMBL" id="LFJN01000010">
    <property type="protein sequence ID" value="KPI41320.1"/>
    <property type="molecule type" value="Genomic_DNA"/>
</dbReference>
<reference evidence="2 3" key="1">
    <citation type="submission" date="2015-06" db="EMBL/GenBank/DDBJ databases">
        <title>Draft genome of the ant-associated black yeast Phialophora attae CBS 131958.</title>
        <authorList>
            <person name="Moreno L.F."/>
            <person name="Stielow B.J."/>
            <person name="de Hoog S."/>
            <person name="Vicente V.A."/>
            <person name="Weiss V.A."/>
            <person name="de Vries M."/>
            <person name="Cruz L.M."/>
            <person name="Souza E.M."/>
        </authorList>
    </citation>
    <scope>NUCLEOTIDE SEQUENCE [LARGE SCALE GENOMIC DNA]</scope>
    <source>
        <strain evidence="2 3">CBS 131958</strain>
    </source>
</reference>
<name>A0A0N1HAZ3_9EURO</name>
<dbReference type="STRING" id="1664694.A0A0N1HAZ3"/>
<sequence length="567" mass="62181">MATDIVAQEVYLDVRQDSSGLLSPPKSPRRPPVSPPPSSSLLKLQQLGLELGPSSSSLSLHAPSYNSSIRTTPSDLDKPLPLEPPEIDRRASSVYSVSTTISNIISLYNGHDAEEAALSSPQRAQAYRDTLAPLMAARYSGGASPPPLPLVIRKSSGAESPPPLADHLAVDSSIYPRTRSPSILPSPSIYQDVTPPMSPNITEVPALPFALERTTNYSPDPPQQIAVSPEVHPQRSPPVSPADSKNAPSFSEFTRNLSQKRGDIVSPLSSEDTESYHRHLALAALAPPTPKESPNMHPVAFDTSDSHLPGPMSGTISHVVTNDMIPPPLDLSRASRSISPPEIAQRAQSAGDNNSFQEFLQVQARKNSSIVSSTDKFVHYQPSIEPGPDQEMLTSQRFTEDEKHRIMSYASEKYPGMNVTPQHKPKRSSTISSMSTRATGVIMRAMSVRKSVESSATANTANTARTSDWTPPRKNLAIQPTSYQLYGEASWEKDDKKKRRRDKRSSKDSNKTDDGEKMGFFEGAKHKLTRTASEKRREKLKNKIKLVGPTEITKGVHAREDPRKWWE</sequence>
<dbReference type="VEuPathDB" id="FungiDB:AB675_8037"/>
<feature type="region of interest" description="Disordered" evidence="1">
    <location>
        <begin position="16"/>
        <end position="40"/>
    </location>
</feature>
<evidence type="ECO:0000313" key="2">
    <source>
        <dbReference type="EMBL" id="KPI41320.1"/>
    </source>
</evidence>
<dbReference type="GeneID" id="28740332"/>
<evidence type="ECO:0000256" key="1">
    <source>
        <dbReference type="SAM" id="MobiDB-lite"/>
    </source>
</evidence>
<feature type="compositionally biased region" description="Polar residues" evidence="1">
    <location>
        <begin position="428"/>
        <end position="437"/>
    </location>
</feature>
<organism evidence="2 3">
    <name type="scientific">Cyphellophora attinorum</name>
    <dbReference type="NCBI Taxonomy" id="1664694"/>
    <lineage>
        <taxon>Eukaryota</taxon>
        <taxon>Fungi</taxon>
        <taxon>Dikarya</taxon>
        <taxon>Ascomycota</taxon>
        <taxon>Pezizomycotina</taxon>
        <taxon>Eurotiomycetes</taxon>
        <taxon>Chaetothyriomycetidae</taxon>
        <taxon>Chaetothyriales</taxon>
        <taxon>Cyphellophoraceae</taxon>
        <taxon>Cyphellophora</taxon>
    </lineage>
</organism>
<feature type="region of interest" description="Disordered" evidence="1">
    <location>
        <begin position="415"/>
        <end position="437"/>
    </location>
</feature>
<protein>
    <submittedName>
        <fullName evidence="2">Uncharacterized protein</fullName>
    </submittedName>
</protein>
<comment type="caution">
    <text evidence="2">The sequence shown here is derived from an EMBL/GenBank/DDBJ whole genome shotgun (WGS) entry which is preliminary data.</text>
</comment>
<dbReference type="Proteomes" id="UP000038010">
    <property type="component" value="Unassembled WGS sequence"/>
</dbReference>
<feature type="region of interest" description="Disordered" evidence="1">
    <location>
        <begin position="451"/>
        <end position="546"/>
    </location>
</feature>
<dbReference type="OrthoDB" id="4225223at2759"/>
<feature type="compositionally biased region" description="Low complexity" evidence="1">
    <location>
        <begin position="454"/>
        <end position="467"/>
    </location>
</feature>
<feature type="region of interest" description="Disordered" evidence="1">
    <location>
        <begin position="213"/>
        <end position="250"/>
    </location>
</feature>
<feature type="compositionally biased region" description="Basic and acidic residues" evidence="1">
    <location>
        <begin position="75"/>
        <end position="86"/>
    </location>
</feature>
<dbReference type="AlphaFoldDB" id="A0A0N1HAZ3"/>
<feature type="compositionally biased region" description="Basic and acidic residues" evidence="1">
    <location>
        <begin position="505"/>
        <end position="525"/>
    </location>
</feature>
<accession>A0A0N1HAZ3</accession>
<feature type="compositionally biased region" description="Low complexity" evidence="1">
    <location>
        <begin position="53"/>
        <end position="68"/>
    </location>
</feature>
<gene>
    <name evidence="2" type="ORF">AB675_8037</name>
</gene>